<feature type="transmembrane region" description="Helical" evidence="9">
    <location>
        <begin position="263"/>
        <end position="284"/>
    </location>
</feature>
<evidence type="ECO:0000256" key="4">
    <source>
        <dbReference type="ARBA" id="ARBA00022692"/>
    </source>
</evidence>
<feature type="transmembrane region" description="Helical" evidence="9">
    <location>
        <begin position="34"/>
        <end position="54"/>
    </location>
</feature>
<feature type="transmembrane region" description="Helical" evidence="9">
    <location>
        <begin position="231"/>
        <end position="251"/>
    </location>
</feature>
<dbReference type="Pfam" id="PF01757">
    <property type="entry name" value="Acyl_transf_3"/>
    <property type="match status" value="1"/>
</dbReference>
<evidence type="ECO:0000256" key="2">
    <source>
        <dbReference type="ARBA" id="ARBA00022475"/>
    </source>
</evidence>
<evidence type="ECO:0000256" key="7">
    <source>
        <dbReference type="ARBA" id="ARBA00023315"/>
    </source>
</evidence>
<feature type="transmembrane region" description="Helical" evidence="9">
    <location>
        <begin position="75"/>
        <end position="94"/>
    </location>
</feature>
<protein>
    <submittedName>
        <fullName evidence="11">Acyltransferase</fullName>
    </submittedName>
</protein>
<feature type="domain" description="Acyltransferase 3" evidence="10">
    <location>
        <begin position="8"/>
        <end position="339"/>
    </location>
</feature>
<feature type="transmembrane region" description="Helical" evidence="9">
    <location>
        <begin position="367"/>
        <end position="389"/>
    </location>
</feature>
<dbReference type="GO" id="GO:0009103">
    <property type="term" value="P:lipopolysaccharide biosynthetic process"/>
    <property type="evidence" value="ECO:0007669"/>
    <property type="project" value="TreeGrafter"/>
</dbReference>
<feature type="transmembrane region" description="Helical" evidence="9">
    <location>
        <begin position="12"/>
        <end position="28"/>
    </location>
</feature>
<dbReference type="PANTHER" id="PTHR23028:SF53">
    <property type="entry name" value="ACYL_TRANSF_3 DOMAIN-CONTAINING PROTEIN"/>
    <property type="match status" value="1"/>
</dbReference>
<keyword evidence="4 9" id="KW-0812">Transmembrane</keyword>
<keyword evidence="7 11" id="KW-0012">Acyltransferase</keyword>
<sequence length="618" mass="70571">MTKKRYIKGFDGLRALAVIGVIAFHLMPDKLVGGWLGVPLFFVLSGYLITDLLIQEFDDKQRIAAVTFYMRRLKRLYPALLGMLLLSIVIILLFDQQLIYNLRYTVVTNLLYVYNFWAIGHGESYFQQFGGASPFTHLWSLSIEGQFYLIWPFIVWWLLKKQLKRPYIAIMLLFLSLLSAIAMAVLYQPEAINRAYYGTDTRMFAILIGTSLAFLWPSNRLNPAVQPKTRDFLNTTGTIAFILTICGFLWLNGQHQGTYYGLMYLFTLVVAILIAVTAHPASWYGHLLDQPILNYLGTRSYSIYLYQLPVFVFYEKLIPNYQPNLLNMVIEVAIVLLLSELSYRFVENIFRQPAAFKLVIMRLARSRNLFFAVMIALVCLTVFIGNGLLDHRAGMAQPETKLQKQLKSNQQKVAQRNAKAAQGKTNKHDASESTKLTPAQQTIISSYGLKKSQYLAFKEMSFTAIGDSVMLDAAPYLQEVNENIFVDAAVGRQSYQTPDLVAQMSSQGKLASNIVIGLGTNGDIKRQDLDKMMQTFGKKRQVYWFNNFVQSRSWQNDNNQMLADAQKQYSNLHVIDWFDLAKQHLDWFADDGVHPGPTGDRNYVRLLVESVARTKNSH</sequence>
<keyword evidence="5 9" id="KW-1133">Transmembrane helix</keyword>
<evidence type="ECO:0000256" key="1">
    <source>
        <dbReference type="ARBA" id="ARBA00004651"/>
    </source>
</evidence>
<evidence type="ECO:0000256" key="5">
    <source>
        <dbReference type="ARBA" id="ARBA00022989"/>
    </source>
</evidence>
<evidence type="ECO:0000256" key="8">
    <source>
        <dbReference type="SAM" id="MobiDB-lite"/>
    </source>
</evidence>
<keyword evidence="3 11" id="KW-0808">Transferase</keyword>
<feature type="transmembrane region" description="Helical" evidence="9">
    <location>
        <begin position="326"/>
        <end position="346"/>
    </location>
</feature>
<dbReference type="SUPFAM" id="SSF52266">
    <property type="entry name" value="SGNH hydrolase"/>
    <property type="match status" value="1"/>
</dbReference>
<dbReference type="Gene3D" id="3.40.50.1110">
    <property type="entry name" value="SGNH hydrolase"/>
    <property type="match status" value="1"/>
</dbReference>
<keyword evidence="2" id="KW-1003">Cell membrane</keyword>
<evidence type="ECO:0000256" key="6">
    <source>
        <dbReference type="ARBA" id="ARBA00023136"/>
    </source>
</evidence>
<dbReference type="Proteomes" id="UP000323274">
    <property type="component" value="Unassembled WGS sequence"/>
</dbReference>
<dbReference type="RefSeq" id="WP_004903161.1">
    <property type="nucleotide sequence ID" value="NZ_BJJW01000006.1"/>
</dbReference>
<feature type="region of interest" description="Disordered" evidence="8">
    <location>
        <begin position="413"/>
        <end position="437"/>
    </location>
</feature>
<evidence type="ECO:0000256" key="9">
    <source>
        <dbReference type="SAM" id="Phobius"/>
    </source>
</evidence>
<dbReference type="CDD" id="cd01840">
    <property type="entry name" value="SGNH_hydrolase_yrhL_like"/>
    <property type="match status" value="1"/>
</dbReference>
<feature type="transmembrane region" description="Helical" evidence="9">
    <location>
        <begin position="296"/>
        <end position="314"/>
    </location>
</feature>
<dbReference type="InterPro" id="IPR036514">
    <property type="entry name" value="SGNH_hydro_sf"/>
</dbReference>
<evidence type="ECO:0000256" key="3">
    <source>
        <dbReference type="ARBA" id="ARBA00022679"/>
    </source>
</evidence>
<name>A0A5A5U0T0_LEUCI</name>
<dbReference type="InterPro" id="IPR002656">
    <property type="entry name" value="Acyl_transf_3_dom"/>
</dbReference>
<dbReference type="AlphaFoldDB" id="A0A5A5U0T0"/>
<gene>
    <name evidence="11" type="ORF">LCIT_12410</name>
</gene>
<dbReference type="GO" id="GO:0016747">
    <property type="term" value="F:acyltransferase activity, transferring groups other than amino-acyl groups"/>
    <property type="evidence" value="ECO:0007669"/>
    <property type="project" value="InterPro"/>
</dbReference>
<comment type="subcellular location">
    <subcellularLocation>
        <location evidence="1">Cell membrane</location>
        <topology evidence="1">Multi-pass membrane protein</topology>
    </subcellularLocation>
</comment>
<feature type="transmembrane region" description="Helical" evidence="9">
    <location>
        <begin position="201"/>
        <end position="219"/>
    </location>
</feature>
<dbReference type="PANTHER" id="PTHR23028">
    <property type="entry name" value="ACETYLTRANSFERASE"/>
    <property type="match status" value="1"/>
</dbReference>
<comment type="caution">
    <text evidence="11">The sequence shown here is derived from an EMBL/GenBank/DDBJ whole genome shotgun (WGS) entry which is preliminary data.</text>
</comment>
<keyword evidence="6 9" id="KW-0472">Membrane</keyword>
<dbReference type="GO" id="GO:0005886">
    <property type="term" value="C:plasma membrane"/>
    <property type="evidence" value="ECO:0007669"/>
    <property type="project" value="UniProtKB-SubCell"/>
</dbReference>
<dbReference type="EMBL" id="BJJW01000006">
    <property type="protein sequence ID" value="GDZ83999.1"/>
    <property type="molecule type" value="Genomic_DNA"/>
</dbReference>
<evidence type="ECO:0000259" key="10">
    <source>
        <dbReference type="Pfam" id="PF01757"/>
    </source>
</evidence>
<proteinExistence type="predicted"/>
<feature type="transmembrane region" description="Helical" evidence="9">
    <location>
        <begin position="138"/>
        <end position="159"/>
    </location>
</feature>
<feature type="transmembrane region" description="Helical" evidence="9">
    <location>
        <begin position="166"/>
        <end position="189"/>
    </location>
</feature>
<organism evidence="11 12">
    <name type="scientific">Leuconostoc citreum</name>
    <dbReference type="NCBI Taxonomy" id="33964"/>
    <lineage>
        <taxon>Bacteria</taxon>
        <taxon>Bacillati</taxon>
        <taxon>Bacillota</taxon>
        <taxon>Bacilli</taxon>
        <taxon>Lactobacillales</taxon>
        <taxon>Lactobacillaceae</taxon>
        <taxon>Leuconostoc</taxon>
    </lineage>
</organism>
<evidence type="ECO:0000313" key="11">
    <source>
        <dbReference type="EMBL" id="GDZ83999.1"/>
    </source>
</evidence>
<evidence type="ECO:0000313" key="12">
    <source>
        <dbReference type="Proteomes" id="UP000323274"/>
    </source>
</evidence>
<reference evidence="11 12" key="1">
    <citation type="submission" date="2019-04" db="EMBL/GenBank/DDBJ databases">
        <title>A pseudo-fructophilic Leuconostoc citreum strain F192-5 isolated from peel of satsuma mandarin: the first report for isolation and characterization of strain-dependent fructophilic-like characteristics.</title>
        <authorList>
            <person name="Maeno S."/>
            <person name="Tanizawa Y."/>
            <person name="Kajikawa A."/>
            <person name="Kanesaki Y."/>
            <person name="Kubota E."/>
            <person name="Arita M."/>
            <person name="Leon D."/>
            <person name="Endo A."/>
        </authorList>
    </citation>
    <scope>NUCLEOTIDE SEQUENCE [LARGE SCALE GENOMIC DNA]</scope>
    <source>
        <strain evidence="11 12">F192-5</strain>
    </source>
</reference>
<dbReference type="InterPro" id="IPR050879">
    <property type="entry name" value="Acyltransferase_3"/>
</dbReference>
<accession>A0A5A5U0T0</accession>